<name>A0ABS2QYX5_9BACI</name>
<dbReference type="Proteomes" id="UP000809829">
    <property type="component" value="Unassembled WGS sequence"/>
</dbReference>
<evidence type="ECO:0000313" key="1">
    <source>
        <dbReference type="EMBL" id="MBM7703906.1"/>
    </source>
</evidence>
<proteinExistence type="predicted"/>
<gene>
    <name evidence="1" type="ORF">JOC83_002755</name>
</gene>
<organism evidence="1 2">
    <name type="scientific">Priestia iocasae</name>
    <dbReference type="NCBI Taxonomy" id="2291674"/>
    <lineage>
        <taxon>Bacteria</taxon>
        <taxon>Bacillati</taxon>
        <taxon>Bacillota</taxon>
        <taxon>Bacilli</taxon>
        <taxon>Bacillales</taxon>
        <taxon>Bacillaceae</taxon>
        <taxon>Priestia</taxon>
    </lineage>
</organism>
<reference evidence="1 2" key="1">
    <citation type="submission" date="2021-01" db="EMBL/GenBank/DDBJ databases">
        <title>Genomic Encyclopedia of Type Strains, Phase IV (KMG-IV): sequencing the most valuable type-strain genomes for metagenomic binning, comparative biology and taxonomic classification.</title>
        <authorList>
            <person name="Goeker M."/>
        </authorList>
    </citation>
    <scope>NUCLEOTIDE SEQUENCE [LARGE SCALE GENOMIC DNA]</scope>
    <source>
        <strain evidence="1 2">DSM 104297</strain>
    </source>
</reference>
<dbReference type="RefSeq" id="WP_205187899.1">
    <property type="nucleotide sequence ID" value="NZ_JAFBFC010000004.1"/>
</dbReference>
<evidence type="ECO:0000313" key="2">
    <source>
        <dbReference type="Proteomes" id="UP000809829"/>
    </source>
</evidence>
<dbReference type="EMBL" id="JAFBFC010000004">
    <property type="protein sequence ID" value="MBM7703906.1"/>
    <property type="molecule type" value="Genomic_DNA"/>
</dbReference>
<sequence length="116" mass="13972">MRYVKRMGDYVEEQLISLEHECVYKRVVKENLQRSIKAYPTLLFRDLISYDKAEAFIMKVEHVPFEVYIVGDYSKPIQFWIYQHTNDYANVCVQSMDDAYDWIRKQVLKEKATNHP</sequence>
<accession>A0ABS2QYX5</accession>
<comment type="caution">
    <text evidence="1">The sequence shown here is derived from an EMBL/GenBank/DDBJ whole genome shotgun (WGS) entry which is preliminary data.</text>
</comment>
<keyword evidence="2" id="KW-1185">Reference proteome</keyword>
<protein>
    <submittedName>
        <fullName evidence="1">Uncharacterized protein</fullName>
    </submittedName>
</protein>